<dbReference type="EMBL" id="CAADEZ010000003">
    <property type="protein sequence ID" value="VFJ42979.1"/>
    <property type="molecule type" value="Genomic_DNA"/>
</dbReference>
<proteinExistence type="predicted"/>
<name>A0A450RV36_9GAMM</name>
<accession>A0A450RV36</accession>
<evidence type="ECO:0000313" key="3">
    <source>
        <dbReference type="EMBL" id="VFJ42979.1"/>
    </source>
</evidence>
<evidence type="ECO:0000256" key="2">
    <source>
        <dbReference type="SAM" id="MobiDB-lite"/>
    </source>
</evidence>
<evidence type="ECO:0000313" key="4">
    <source>
        <dbReference type="EMBL" id="VFJ43721.1"/>
    </source>
</evidence>
<dbReference type="EMBL" id="CAADFL010000003">
    <property type="protein sequence ID" value="VFK05702.1"/>
    <property type="molecule type" value="Genomic_DNA"/>
</dbReference>
<dbReference type="EMBL" id="CAADFA010000003">
    <property type="protein sequence ID" value="VFJ43721.1"/>
    <property type="molecule type" value="Genomic_DNA"/>
</dbReference>
<reference evidence="3" key="1">
    <citation type="submission" date="2019-02" db="EMBL/GenBank/DDBJ databases">
        <authorList>
            <person name="Gruber-Vodicka R. H."/>
            <person name="Seah K. B. B."/>
        </authorList>
    </citation>
    <scope>NUCLEOTIDE SEQUENCE</scope>
    <source>
        <strain evidence="3">BECK_BZ163</strain>
        <strain evidence="5">BECK_BZ164</strain>
        <strain evidence="4">BECK_BZ165</strain>
    </source>
</reference>
<feature type="region of interest" description="Disordered" evidence="2">
    <location>
        <begin position="154"/>
        <end position="175"/>
    </location>
</feature>
<organism evidence="3">
    <name type="scientific">Candidatus Kentrum sp. FM</name>
    <dbReference type="NCBI Taxonomy" id="2126340"/>
    <lineage>
        <taxon>Bacteria</taxon>
        <taxon>Pseudomonadati</taxon>
        <taxon>Pseudomonadota</taxon>
        <taxon>Gammaproteobacteria</taxon>
        <taxon>Candidatus Kentrum</taxon>
    </lineage>
</organism>
<evidence type="ECO:0000256" key="1">
    <source>
        <dbReference type="SAM" id="Coils"/>
    </source>
</evidence>
<dbReference type="AlphaFoldDB" id="A0A450RV36"/>
<protein>
    <submittedName>
        <fullName evidence="3">Uncharacterized protein</fullName>
    </submittedName>
</protein>
<sequence>MNWQRIVFTPPVMTQAAEAGFSALGEAATSGLAGTNDRLSLLWAPEETPGPGAGAGQVEMPAMGGGGQQIIIHPFGREFRPGTEDILPFPEAAAAAAERIGAIDAGGFANGEIEAMAIAVAQTSMTGLAESLSGITAVFPIPALQQLQRRAQATADNEASKWTRPTANKAPDGAPMPLDRLPAMAAMGAALRERWALSDGYSMQNRSPADRLAEMAQRKTDRIAKLAQQYDDLIAAFSGGSGFMRHMSGTPEKVAWEIAHNTLGKKYTLTVLAVFTGAQGEMTALTEILGIQDQA</sequence>
<feature type="coiled-coil region" evidence="1">
    <location>
        <begin position="209"/>
        <end position="236"/>
    </location>
</feature>
<evidence type="ECO:0000313" key="5">
    <source>
        <dbReference type="EMBL" id="VFK05702.1"/>
    </source>
</evidence>
<gene>
    <name evidence="3" type="ORF">BECKFM1743A_GA0114220_1000336</name>
    <name evidence="5" type="ORF">BECKFM1743B_GA0114221_1000336</name>
    <name evidence="4" type="ORF">BECKFM1743C_GA0114222_1000336</name>
</gene>
<keyword evidence="1" id="KW-0175">Coiled coil</keyword>